<proteinExistence type="predicted"/>
<name>A0ABV4CI64_9PSEU</name>
<accession>A0ABV4CI64</accession>
<dbReference type="RefSeq" id="WP_345365150.1">
    <property type="nucleotide sequence ID" value="NZ_BAABII010000013.1"/>
</dbReference>
<reference evidence="1 2" key="1">
    <citation type="submission" date="2024-08" db="EMBL/GenBank/DDBJ databases">
        <title>Genome mining of Saccharopolyspora cebuensis PGLac3 from Nigerian medicinal plant.</title>
        <authorList>
            <person name="Ezeobiora C.E."/>
            <person name="Igbokwe N.H."/>
            <person name="Amin D.H."/>
            <person name="Mendie U.E."/>
        </authorList>
    </citation>
    <scope>NUCLEOTIDE SEQUENCE [LARGE SCALE GENOMIC DNA]</scope>
    <source>
        <strain evidence="1 2">PGLac3</strain>
    </source>
</reference>
<dbReference type="Proteomes" id="UP001564626">
    <property type="component" value="Unassembled WGS sequence"/>
</dbReference>
<keyword evidence="2" id="KW-1185">Reference proteome</keyword>
<comment type="caution">
    <text evidence="1">The sequence shown here is derived from an EMBL/GenBank/DDBJ whole genome shotgun (WGS) entry which is preliminary data.</text>
</comment>
<evidence type="ECO:0000313" key="1">
    <source>
        <dbReference type="EMBL" id="MEY8040787.1"/>
    </source>
</evidence>
<protein>
    <submittedName>
        <fullName evidence="1">Uncharacterized protein</fullName>
    </submittedName>
</protein>
<gene>
    <name evidence="1" type="ORF">AB8O55_15370</name>
</gene>
<dbReference type="EMBL" id="JBGEHV010000026">
    <property type="protein sequence ID" value="MEY8040787.1"/>
    <property type="molecule type" value="Genomic_DNA"/>
</dbReference>
<organism evidence="1 2">
    <name type="scientific">Saccharopolyspora cebuensis</name>
    <dbReference type="NCBI Taxonomy" id="418759"/>
    <lineage>
        <taxon>Bacteria</taxon>
        <taxon>Bacillati</taxon>
        <taxon>Actinomycetota</taxon>
        <taxon>Actinomycetes</taxon>
        <taxon>Pseudonocardiales</taxon>
        <taxon>Pseudonocardiaceae</taxon>
        <taxon>Saccharopolyspora</taxon>
    </lineage>
</organism>
<evidence type="ECO:0000313" key="2">
    <source>
        <dbReference type="Proteomes" id="UP001564626"/>
    </source>
</evidence>
<sequence>MRARKQPVISPDDPDLAVVARSFDETEAASAALARAADWRPELPAVLRHHLVLPTAAEAAVRPVLAADGWELRAGGAAAERTAVDGAGFVALRVQRLDALHCSQEASRMAGLAQRHGGTALGWDALQPPAR</sequence>